<gene>
    <name evidence="13" type="ORF">EDS130_LOCUS10172</name>
    <name evidence="12" type="ORF">XAT740_LOCUS234</name>
</gene>
<evidence type="ECO:0000313" key="15">
    <source>
        <dbReference type="Proteomes" id="UP000663852"/>
    </source>
</evidence>
<protein>
    <recommendedName>
        <fullName evidence="11">Daxx histone-binding domain-containing protein</fullName>
    </recommendedName>
</protein>
<dbReference type="GO" id="GO:0050681">
    <property type="term" value="F:nuclear androgen receptor binding"/>
    <property type="evidence" value="ECO:0007669"/>
    <property type="project" value="TreeGrafter"/>
</dbReference>
<evidence type="ECO:0000256" key="5">
    <source>
        <dbReference type="ARBA" id="ARBA00022490"/>
    </source>
</evidence>
<keyword evidence="8" id="KW-0143">Chaperone</keyword>
<dbReference type="GO" id="GO:0042393">
    <property type="term" value="F:histone binding"/>
    <property type="evidence" value="ECO:0007669"/>
    <property type="project" value="InterPro"/>
</dbReference>
<evidence type="ECO:0000256" key="8">
    <source>
        <dbReference type="ARBA" id="ARBA00023186"/>
    </source>
</evidence>
<evidence type="ECO:0000313" key="12">
    <source>
        <dbReference type="EMBL" id="CAF0747370.1"/>
    </source>
</evidence>
<sequence length="524" mass="60045">MTAIKFDTVTLQFEKFLSTISNILTCENEVNIIRNKLQRHFNAATLDYLCSNEFTTSLNQIQNAFVENKKSTKYFTLLASFDEQLKRHSIKLTRTTFQPSNVSSSTTVSAEPNAENDTTTQLTQSKIEHRFSMIEIQETLEYLLDQCCIISSEPEISLTVDIPPETIDSTHERKIKKLERRLIRISRMIRELEEKDMSLEEMAHCDLYTVESNLKKQACEMYEKLAKLKKQSSSTERILHRPIVLTNASSDHPLITKDLEDMVNQSKHFPSFSDVLSTVESANTKYQLHLNEESRKTLAEKSFKIIGKQIKDRRMADFNDIMSSRLPEDFNIEQNDPALDNAEITQVLLKNEREAIIKTEQIFEEFSQITPDPDAEINIESTENESGTESEEHPPPAVHAEESSESQCEIMEIDLAPEPNSEISLDDRTVTILTTASLPPKPATHERSSPSILKERDEVQTLVPRRKGALTENEIIYKLYRQRLTNNNTTTSSDVVRKRPLTRVNDCSTVKKSKQQIPELIILD</sequence>
<evidence type="ECO:0000256" key="6">
    <source>
        <dbReference type="ARBA" id="ARBA00022703"/>
    </source>
</evidence>
<organism evidence="13 15">
    <name type="scientific">Adineta ricciae</name>
    <name type="common">Rotifer</name>
    <dbReference type="NCBI Taxonomy" id="249248"/>
    <lineage>
        <taxon>Eukaryota</taxon>
        <taxon>Metazoa</taxon>
        <taxon>Spiralia</taxon>
        <taxon>Gnathifera</taxon>
        <taxon>Rotifera</taxon>
        <taxon>Eurotatoria</taxon>
        <taxon>Bdelloidea</taxon>
        <taxon>Adinetida</taxon>
        <taxon>Adinetidae</taxon>
        <taxon>Adineta</taxon>
    </lineage>
</organism>
<dbReference type="PANTHER" id="PTHR12766">
    <property type="entry name" value="DEATH DOMAIN-ASSOCIATED PROTEIN 6 DAXX"/>
    <property type="match status" value="1"/>
</dbReference>
<evidence type="ECO:0000256" key="1">
    <source>
        <dbReference type="ARBA" id="ARBA00004123"/>
    </source>
</evidence>
<feature type="region of interest" description="Disordered" evidence="10">
    <location>
        <begin position="99"/>
        <end position="121"/>
    </location>
</feature>
<dbReference type="Proteomes" id="UP000663828">
    <property type="component" value="Unassembled WGS sequence"/>
</dbReference>
<dbReference type="InterPro" id="IPR046426">
    <property type="entry name" value="DAXX_histone-bd_sf"/>
</dbReference>
<keyword evidence="7" id="KW-0175">Coiled coil</keyword>
<name>A0A814A3N5_ADIRI</name>
<dbReference type="Pfam" id="PF20920">
    <property type="entry name" value="DAXX_hist_bd"/>
    <property type="match status" value="1"/>
</dbReference>
<evidence type="ECO:0000256" key="9">
    <source>
        <dbReference type="ARBA" id="ARBA00023242"/>
    </source>
</evidence>
<accession>A0A814A3N5</accession>
<dbReference type="GO" id="GO:0003714">
    <property type="term" value="F:transcription corepressor activity"/>
    <property type="evidence" value="ECO:0007669"/>
    <property type="project" value="TreeGrafter"/>
</dbReference>
<comment type="subcellular location">
    <subcellularLocation>
        <location evidence="2">Chromosome</location>
    </subcellularLocation>
    <subcellularLocation>
        <location evidence="3">Cytoplasm</location>
    </subcellularLocation>
    <subcellularLocation>
        <location evidence="1">Nucleus</location>
    </subcellularLocation>
</comment>
<evidence type="ECO:0000313" key="14">
    <source>
        <dbReference type="Proteomes" id="UP000663828"/>
    </source>
</evidence>
<evidence type="ECO:0000256" key="2">
    <source>
        <dbReference type="ARBA" id="ARBA00004286"/>
    </source>
</evidence>
<evidence type="ECO:0000313" key="13">
    <source>
        <dbReference type="EMBL" id="CAF0908985.1"/>
    </source>
</evidence>
<dbReference type="GO" id="GO:0005694">
    <property type="term" value="C:chromosome"/>
    <property type="evidence" value="ECO:0007669"/>
    <property type="project" value="UniProtKB-SubCell"/>
</dbReference>
<proteinExistence type="predicted"/>
<dbReference type="GO" id="GO:0003713">
    <property type="term" value="F:transcription coactivator activity"/>
    <property type="evidence" value="ECO:0007669"/>
    <property type="project" value="TreeGrafter"/>
</dbReference>
<evidence type="ECO:0000256" key="10">
    <source>
        <dbReference type="SAM" id="MobiDB-lite"/>
    </source>
</evidence>
<dbReference type="AlphaFoldDB" id="A0A814A3N5"/>
<feature type="region of interest" description="Disordered" evidence="10">
    <location>
        <begin position="381"/>
        <end position="407"/>
    </location>
</feature>
<feature type="compositionally biased region" description="Basic and acidic residues" evidence="10">
    <location>
        <begin position="390"/>
        <end position="402"/>
    </location>
</feature>
<dbReference type="InterPro" id="IPR038298">
    <property type="entry name" value="Daxx_N_sf"/>
</dbReference>
<evidence type="ECO:0000259" key="11">
    <source>
        <dbReference type="Pfam" id="PF20920"/>
    </source>
</evidence>
<evidence type="ECO:0000256" key="4">
    <source>
        <dbReference type="ARBA" id="ARBA00022454"/>
    </source>
</evidence>
<keyword evidence="5" id="KW-0963">Cytoplasm</keyword>
<dbReference type="Proteomes" id="UP000663852">
    <property type="component" value="Unassembled WGS sequence"/>
</dbReference>
<dbReference type="GO" id="GO:0006915">
    <property type="term" value="P:apoptotic process"/>
    <property type="evidence" value="ECO:0007669"/>
    <property type="project" value="UniProtKB-KW"/>
</dbReference>
<keyword evidence="4" id="KW-0158">Chromosome</keyword>
<feature type="domain" description="Daxx histone-binding" evidence="11">
    <location>
        <begin position="282"/>
        <end position="368"/>
    </location>
</feature>
<dbReference type="PANTHER" id="PTHR12766:SF7">
    <property type="entry name" value="DEATH DOMAIN-ASSOCIATED PROTEIN 6"/>
    <property type="match status" value="1"/>
</dbReference>
<comment type="caution">
    <text evidence="13">The sequence shown here is derived from an EMBL/GenBank/DDBJ whole genome shotgun (WGS) entry which is preliminary data.</text>
</comment>
<keyword evidence="14" id="KW-1185">Reference proteome</keyword>
<dbReference type="Gene3D" id="1.20.58.2170">
    <property type="match status" value="1"/>
</dbReference>
<dbReference type="GO" id="GO:0005737">
    <property type="term" value="C:cytoplasm"/>
    <property type="evidence" value="ECO:0007669"/>
    <property type="project" value="UniProtKB-SubCell"/>
</dbReference>
<dbReference type="Gene3D" id="1.10.8.810">
    <property type="entry name" value="Daxx helical bundle domain"/>
    <property type="match status" value="1"/>
</dbReference>
<reference evidence="13" key="1">
    <citation type="submission" date="2021-02" db="EMBL/GenBank/DDBJ databases">
        <authorList>
            <person name="Nowell W R."/>
        </authorList>
    </citation>
    <scope>NUCLEOTIDE SEQUENCE</scope>
</reference>
<dbReference type="GO" id="GO:0016605">
    <property type="term" value="C:PML body"/>
    <property type="evidence" value="ECO:0007669"/>
    <property type="project" value="TreeGrafter"/>
</dbReference>
<keyword evidence="9" id="KW-0539">Nucleus</keyword>
<dbReference type="EMBL" id="CAJNOR010000006">
    <property type="protein sequence ID" value="CAF0747370.1"/>
    <property type="molecule type" value="Genomic_DNA"/>
</dbReference>
<keyword evidence="6" id="KW-0053">Apoptosis</keyword>
<evidence type="ECO:0000256" key="3">
    <source>
        <dbReference type="ARBA" id="ARBA00004496"/>
    </source>
</evidence>
<dbReference type="OrthoDB" id="7492809at2759"/>
<dbReference type="InterPro" id="IPR046378">
    <property type="entry name" value="DAXX_histone-bd"/>
</dbReference>
<dbReference type="EMBL" id="CAJNOJ010000035">
    <property type="protein sequence ID" value="CAF0908985.1"/>
    <property type="molecule type" value="Genomic_DNA"/>
</dbReference>
<evidence type="ECO:0000256" key="7">
    <source>
        <dbReference type="ARBA" id="ARBA00023054"/>
    </source>
</evidence>